<proteinExistence type="predicted"/>
<dbReference type="Proteomes" id="UP001062846">
    <property type="component" value="Chromosome 8"/>
</dbReference>
<reference evidence="1" key="1">
    <citation type="submission" date="2022-02" db="EMBL/GenBank/DDBJ databases">
        <title>Plant Genome Project.</title>
        <authorList>
            <person name="Zhang R.-G."/>
        </authorList>
    </citation>
    <scope>NUCLEOTIDE SEQUENCE</scope>
    <source>
        <strain evidence="1">AT1</strain>
    </source>
</reference>
<comment type="caution">
    <text evidence="1">The sequence shown here is derived from an EMBL/GenBank/DDBJ whole genome shotgun (WGS) entry which is preliminary data.</text>
</comment>
<dbReference type="EMBL" id="CM046395">
    <property type="protein sequence ID" value="KAI8540629.1"/>
    <property type="molecule type" value="Genomic_DNA"/>
</dbReference>
<evidence type="ECO:0000313" key="2">
    <source>
        <dbReference type="Proteomes" id="UP001062846"/>
    </source>
</evidence>
<sequence>MEKGLIPADGEIWGVRRRAIVPQLHQKYVAVMISLFGQVTDRLCQQLDEADSNKEDTETESLFSH</sequence>
<organism evidence="1 2">
    <name type="scientific">Rhododendron molle</name>
    <name type="common">Chinese azalea</name>
    <name type="synonym">Azalea mollis</name>
    <dbReference type="NCBI Taxonomy" id="49168"/>
    <lineage>
        <taxon>Eukaryota</taxon>
        <taxon>Viridiplantae</taxon>
        <taxon>Streptophyta</taxon>
        <taxon>Embryophyta</taxon>
        <taxon>Tracheophyta</taxon>
        <taxon>Spermatophyta</taxon>
        <taxon>Magnoliopsida</taxon>
        <taxon>eudicotyledons</taxon>
        <taxon>Gunneridae</taxon>
        <taxon>Pentapetalae</taxon>
        <taxon>asterids</taxon>
        <taxon>Ericales</taxon>
        <taxon>Ericaceae</taxon>
        <taxon>Ericoideae</taxon>
        <taxon>Rhodoreae</taxon>
        <taxon>Rhododendron</taxon>
    </lineage>
</organism>
<gene>
    <name evidence="1" type="ORF">RHMOL_Rhmol08G0001300</name>
</gene>
<accession>A0ACC0MIB1</accession>
<protein>
    <submittedName>
        <fullName evidence="1">Uncharacterized protein</fullName>
    </submittedName>
</protein>
<keyword evidence="2" id="KW-1185">Reference proteome</keyword>
<name>A0ACC0MIB1_RHOML</name>
<evidence type="ECO:0000313" key="1">
    <source>
        <dbReference type="EMBL" id="KAI8540629.1"/>
    </source>
</evidence>